<feature type="domain" description="LRRK2 ARM repeat" evidence="3">
    <location>
        <begin position="134"/>
        <end position="520"/>
    </location>
</feature>
<dbReference type="Gene3D" id="1.25.10.10">
    <property type="entry name" value="Leucine-rich Repeat Variant"/>
    <property type="match status" value="3"/>
</dbReference>
<feature type="repeat" description="ARM" evidence="2">
    <location>
        <begin position="265"/>
        <end position="305"/>
    </location>
</feature>
<dbReference type="SMART" id="SM00185">
    <property type="entry name" value="ARM"/>
    <property type="match status" value="9"/>
</dbReference>
<dbReference type="Pfam" id="PF23744">
    <property type="entry name" value="ARM_LRRK2"/>
    <property type="match status" value="1"/>
</dbReference>
<keyword evidence="1" id="KW-0677">Repeat</keyword>
<name>A0A7S1D537_CYCTE</name>
<gene>
    <name evidence="4" type="ORF">CTEN0397_LOCUS7073</name>
</gene>
<dbReference type="InterPro" id="IPR000225">
    <property type="entry name" value="Armadillo"/>
</dbReference>
<evidence type="ECO:0000313" key="4">
    <source>
        <dbReference type="EMBL" id="CAD8936039.1"/>
    </source>
</evidence>
<proteinExistence type="predicted"/>
<reference evidence="4" key="1">
    <citation type="submission" date="2021-01" db="EMBL/GenBank/DDBJ databases">
        <authorList>
            <person name="Corre E."/>
            <person name="Pelletier E."/>
            <person name="Niang G."/>
            <person name="Scheremetjew M."/>
            <person name="Finn R."/>
            <person name="Kale V."/>
            <person name="Holt S."/>
            <person name="Cochrane G."/>
            <person name="Meng A."/>
            <person name="Brown T."/>
            <person name="Cohen L."/>
        </authorList>
    </citation>
    <scope>NUCLEOTIDE SEQUENCE</scope>
    <source>
        <strain evidence="4">ECT3854</strain>
    </source>
</reference>
<dbReference type="PANTHER" id="PTHR22895">
    <property type="entry name" value="ARMADILLO REPEAT-CONTAINING PROTEIN 6"/>
    <property type="match status" value="1"/>
</dbReference>
<accession>A0A7S1D537</accession>
<evidence type="ECO:0000256" key="1">
    <source>
        <dbReference type="ARBA" id="ARBA00022737"/>
    </source>
</evidence>
<organism evidence="4">
    <name type="scientific">Cyclophora tenuis</name>
    <name type="common">Marine diatom</name>
    <dbReference type="NCBI Taxonomy" id="216820"/>
    <lineage>
        <taxon>Eukaryota</taxon>
        <taxon>Sar</taxon>
        <taxon>Stramenopiles</taxon>
        <taxon>Ochrophyta</taxon>
        <taxon>Bacillariophyta</taxon>
        <taxon>Fragilariophyceae</taxon>
        <taxon>Fragilariophycidae</taxon>
        <taxon>Cyclophorales</taxon>
        <taxon>Cyclophoraceae</taxon>
        <taxon>Cyclophora</taxon>
    </lineage>
</organism>
<dbReference type="AlphaFoldDB" id="A0A7S1D537"/>
<dbReference type="SUPFAM" id="SSF48371">
    <property type="entry name" value="ARM repeat"/>
    <property type="match status" value="1"/>
</dbReference>
<dbReference type="InterPro" id="IPR011989">
    <property type="entry name" value="ARM-like"/>
</dbReference>
<sequence length="561" mass="60142">MDMHKKSLGVQEWGIRALYSQCLLSANAESNKISLASSGHDGGPGMDVIHRAMETAKFDVVTIELACRLYWCLSSSEDIAKTLSTSTDPIYGIMNAVHLYRKRPEAAAMTEAAYGALANLARITDKNHGSLRDSGVITAAMESIGAFHYDEELYVEACALLSNMAQNPANKEEILNFDAVSIISRLMHHYSHNATLQEEALNALLSLSADSVRAKMSMISESTFGSVIRLLEDRKSPTTMQELSCSLLCSLSVQKEGADLAVSQGAVQAVLTVMKTSSGERRVQEAASMTLRNFACQRAGIEQLLAIDAVQTLVGTMQGISESETVQLNSCCILWNLVENSKKEPTTIADAGGIEQVVRAMQAHMESGEVLEMACGALWSLIDCSEDRKKSMVGSGAIDAVTCALVMHPNEPHTLEKACGLLANICTQSMMAEAIADSQGISMVVEAMRNNSSSLSLLELGTLVLRNLVLVNPEYALEASNGISTIINAMKDNPEAVEFQTEACNALWALAAQSEDCKSKIVALDGVQILMNALENNHPSEVQDAARGAINQLARSGGGGL</sequence>
<evidence type="ECO:0000259" key="3">
    <source>
        <dbReference type="Pfam" id="PF23744"/>
    </source>
</evidence>
<dbReference type="PANTHER" id="PTHR22895:SF0">
    <property type="entry name" value="ARMADILLO REPEAT-CONTAINING PROTEIN 6"/>
    <property type="match status" value="1"/>
</dbReference>
<feature type="repeat" description="ARM" evidence="2">
    <location>
        <begin position="352"/>
        <end position="396"/>
    </location>
</feature>
<dbReference type="EMBL" id="HBFW01010996">
    <property type="protein sequence ID" value="CAD8936039.1"/>
    <property type="molecule type" value="Transcribed_RNA"/>
</dbReference>
<dbReference type="InterPro" id="IPR056597">
    <property type="entry name" value="ARM_LRRK2"/>
</dbReference>
<protein>
    <recommendedName>
        <fullName evidence="3">LRRK2 ARM repeat domain-containing protein</fullName>
    </recommendedName>
</protein>
<dbReference type="PROSITE" id="PS50176">
    <property type="entry name" value="ARM_REPEAT"/>
    <property type="match status" value="2"/>
</dbReference>
<evidence type="ECO:0000256" key="2">
    <source>
        <dbReference type="PROSITE-ProRule" id="PRU00259"/>
    </source>
</evidence>
<dbReference type="InterPro" id="IPR016024">
    <property type="entry name" value="ARM-type_fold"/>
</dbReference>